<dbReference type="PANTHER" id="PTHR31527">
    <property type="entry name" value="RE64534P"/>
    <property type="match status" value="1"/>
</dbReference>
<dbReference type="Proteomes" id="UP000540989">
    <property type="component" value="Unassembled WGS sequence"/>
</dbReference>
<dbReference type="EMBL" id="JACHIP010000002">
    <property type="protein sequence ID" value="MBB5056999.1"/>
    <property type="molecule type" value="Genomic_DNA"/>
</dbReference>
<dbReference type="Pfam" id="PF09347">
    <property type="entry name" value="DUF1989"/>
    <property type="match status" value="1"/>
</dbReference>
<proteinExistence type="predicted"/>
<gene>
    <name evidence="2" type="ORF">HDF16_001684</name>
</gene>
<dbReference type="NCBIfam" id="TIGR03425">
    <property type="entry name" value="urea_degr_2"/>
    <property type="match status" value="1"/>
</dbReference>
<keyword evidence="3" id="KW-1185">Reference proteome</keyword>
<evidence type="ECO:0000313" key="3">
    <source>
        <dbReference type="Proteomes" id="UP000540989"/>
    </source>
</evidence>
<evidence type="ECO:0000259" key="1">
    <source>
        <dbReference type="Pfam" id="PF09347"/>
    </source>
</evidence>
<evidence type="ECO:0000313" key="2">
    <source>
        <dbReference type="EMBL" id="MBB5056999.1"/>
    </source>
</evidence>
<comment type="caution">
    <text evidence="2">The sequence shown here is derived from an EMBL/GenBank/DDBJ whole genome shotgun (WGS) entry which is preliminary data.</text>
</comment>
<reference evidence="2 3" key="1">
    <citation type="submission" date="2020-08" db="EMBL/GenBank/DDBJ databases">
        <title>Genomic Encyclopedia of Type Strains, Phase IV (KMG-V): Genome sequencing to study the core and pangenomes of soil and plant-associated prokaryotes.</title>
        <authorList>
            <person name="Whitman W."/>
        </authorList>
    </citation>
    <scope>NUCLEOTIDE SEQUENCE [LARGE SCALE GENOMIC DNA]</scope>
    <source>
        <strain evidence="2 3">M8UP14</strain>
    </source>
</reference>
<dbReference type="AlphaFoldDB" id="A0A7W7ZCD3"/>
<dbReference type="InterPro" id="IPR017792">
    <property type="entry name" value="UAAP1"/>
</dbReference>
<dbReference type="InterPro" id="IPR018959">
    <property type="entry name" value="DUF1989"/>
</dbReference>
<protein>
    <recommendedName>
        <fullName evidence="1">DUF1989 domain-containing protein</fullName>
    </recommendedName>
</protein>
<sequence length="237" mass="26040">MSSKTLWQEMLLGSSTWSHVLKRGTALRITAGGDHANVGALLLNADNFSERLNLPDTLKAQHIARLTTGAVLYSDMARILCSITDDTLGWHDPLGGCSDAATVAAKYGALDYQAARNDWHQNALDGFLIELAKYGLGPRDLMMNINFFSKVEVKDDGSMAFIEGHAKAGTSVELRAEMNTLVILNTCQHPMDPDPAYRQVPVELAIKRVPAPAADDICRNFRAENARGFTLTERYFL</sequence>
<organism evidence="2 3">
    <name type="scientific">Granulicella aggregans</name>
    <dbReference type="NCBI Taxonomy" id="474949"/>
    <lineage>
        <taxon>Bacteria</taxon>
        <taxon>Pseudomonadati</taxon>
        <taxon>Acidobacteriota</taxon>
        <taxon>Terriglobia</taxon>
        <taxon>Terriglobales</taxon>
        <taxon>Acidobacteriaceae</taxon>
        <taxon>Granulicella</taxon>
    </lineage>
</organism>
<feature type="domain" description="DUF1989" evidence="1">
    <location>
        <begin position="13"/>
        <end position="181"/>
    </location>
</feature>
<dbReference type="PANTHER" id="PTHR31527:SF0">
    <property type="entry name" value="RE64534P"/>
    <property type="match status" value="1"/>
</dbReference>
<name>A0A7W7ZCD3_9BACT</name>
<accession>A0A7W7ZCD3</accession>